<accession>A0AAV3X662</accession>
<gene>
    <name evidence="1" type="ORF">MiSe_15230</name>
</gene>
<dbReference type="EMBL" id="BLAY01000017">
    <property type="protein sequence ID" value="GET36771.1"/>
    <property type="molecule type" value="Genomic_DNA"/>
</dbReference>
<reference evidence="1" key="1">
    <citation type="submission" date="2019-10" db="EMBL/GenBank/DDBJ databases">
        <title>Draft genome sequece of Microseira wollei NIES-4236.</title>
        <authorList>
            <person name="Yamaguchi H."/>
            <person name="Suzuki S."/>
            <person name="Kawachi M."/>
        </authorList>
    </citation>
    <scope>NUCLEOTIDE SEQUENCE</scope>
    <source>
        <strain evidence="1">NIES-4236</strain>
    </source>
</reference>
<dbReference type="AlphaFoldDB" id="A0AAV3X662"/>
<evidence type="ECO:0000313" key="1">
    <source>
        <dbReference type="EMBL" id="GET36771.1"/>
    </source>
</evidence>
<keyword evidence="2" id="KW-1185">Reference proteome</keyword>
<name>A0AAV3X662_9CYAN</name>
<sequence>MNKRKLSLEISESLFEQLERVAELTEESIESIVIRIIAFRLPSLTREAQELHEQLNKISPEQLHGEIGLEEVVGSEVI</sequence>
<comment type="caution">
    <text evidence="1">The sequence shown here is derived from an EMBL/GenBank/DDBJ whole genome shotgun (WGS) entry which is preliminary data.</text>
</comment>
<protein>
    <recommendedName>
        <fullName evidence="3">Ribbon-helix-helix protein CopG domain-containing protein</fullName>
    </recommendedName>
</protein>
<evidence type="ECO:0000313" key="2">
    <source>
        <dbReference type="Proteomes" id="UP001050975"/>
    </source>
</evidence>
<dbReference type="RefSeq" id="WP_226577047.1">
    <property type="nucleotide sequence ID" value="NZ_BLAY01000017.1"/>
</dbReference>
<evidence type="ECO:0008006" key="3">
    <source>
        <dbReference type="Google" id="ProtNLM"/>
    </source>
</evidence>
<organism evidence="1 2">
    <name type="scientific">Microseira wollei NIES-4236</name>
    <dbReference type="NCBI Taxonomy" id="2530354"/>
    <lineage>
        <taxon>Bacteria</taxon>
        <taxon>Bacillati</taxon>
        <taxon>Cyanobacteriota</taxon>
        <taxon>Cyanophyceae</taxon>
        <taxon>Oscillatoriophycideae</taxon>
        <taxon>Aerosakkonematales</taxon>
        <taxon>Aerosakkonemataceae</taxon>
        <taxon>Microseira</taxon>
    </lineage>
</organism>
<proteinExistence type="predicted"/>
<dbReference type="Proteomes" id="UP001050975">
    <property type="component" value="Unassembled WGS sequence"/>
</dbReference>